<feature type="region of interest" description="Disordered" evidence="5">
    <location>
        <begin position="172"/>
        <end position="197"/>
    </location>
</feature>
<dbReference type="Gene3D" id="2.170.150.80">
    <property type="entry name" value="NAC domain"/>
    <property type="match status" value="1"/>
</dbReference>
<accession>A0A8T0PVH1</accession>
<reference evidence="7" key="1">
    <citation type="submission" date="2020-05" db="EMBL/GenBank/DDBJ databases">
        <title>WGS assembly of Panicum virgatum.</title>
        <authorList>
            <person name="Lovell J.T."/>
            <person name="Jenkins J."/>
            <person name="Shu S."/>
            <person name="Juenger T.E."/>
            <person name="Schmutz J."/>
        </authorList>
    </citation>
    <scope>NUCLEOTIDE SEQUENCE</scope>
    <source>
        <strain evidence="7">AP13</strain>
    </source>
</reference>
<keyword evidence="8" id="KW-1185">Reference proteome</keyword>
<dbReference type="OrthoDB" id="772776at2759"/>
<dbReference type="Pfam" id="PF02365">
    <property type="entry name" value="NAM"/>
    <property type="match status" value="1"/>
</dbReference>
<comment type="caution">
    <text evidence="7">The sequence shown here is derived from an EMBL/GenBank/DDBJ whole genome shotgun (WGS) entry which is preliminary data.</text>
</comment>
<evidence type="ECO:0000313" key="8">
    <source>
        <dbReference type="Proteomes" id="UP000823388"/>
    </source>
</evidence>
<feature type="domain" description="NAC" evidence="6">
    <location>
        <begin position="10"/>
        <end position="161"/>
    </location>
</feature>
<dbReference type="InterPro" id="IPR003441">
    <property type="entry name" value="NAC-dom"/>
</dbReference>
<dbReference type="AlphaFoldDB" id="A0A8T0PVH1"/>
<dbReference type="EMBL" id="CM029050">
    <property type="protein sequence ID" value="KAG2566451.1"/>
    <property type="molecule type" value="Genomic_DNA"/>
</dbReference>
<dbReference type="Proteomes" id="UP000823388">
    <property type="component" value="Chromosome 7N"/>
</dbReference>
<name>A0A8T0PVH1_PANVG</name>
<dbReference type="PROSITE" id="PS51005">
    <property type="entry name" value="NAC"/>
    <property type="match status" value="1"/>
</dbReference>
<keyword evidence="1" id="KW-0805">Transcription regulation</keyword>
<keyword evidence="4" id="KW-0539">Nucleus</keyword>
<dbReference type="InterPro" id="IPR036093">
    <property type="entry name" value="NAC_dom_sf"/>
</dbReference>
<evidence type="ECO:0000256" key="3">
    <source>
        <dbReference type="ARBA" id="ARBA00023163"/>
    </source>
</evidence>
<evidence type="ECO:0000256" key="1">
    <source>
        <dbReference type="ARBA" id="ARBA00023015"/>
    </source>
</evidence>
<dbReference type="SUPFAM" id="SSF101941">
    <property type="entry name" value="NAC domain"/>
    <property type="match status" value="1"/>
</dbReference>
<evidence type="ECO:0000313" key="7">
    <source>
        <dbReference type="EMBL" id="KAG2566451.1"/>
    </source>
</evidence>
<keyword evidence="3" id="KW-0804">Transcription</keyword>
<dbReference type="PANTHER" id="PTHR31744">
    <property type="entry name" value="PROTEIN CUP-SHAPED COTYLEDON 2-RELATED"/>
    <property type="match status" value="1"/>
</dbReference>
<protein>
    <recommendedName>
        <fullName evidence="6">NAC domain-containing protein</fullName>
    </recommendedName>
</protein>
<dbReference type="GO" id="GO:0003677">
    <property type="term" value="F:DNA binding"/>
    <property type="evidence" value="ECO:0007669"/>
    <property type="project" value="UniProtKB-KW"/>
</dbReference>
<evidence type="ECO:0000259" key="6">
    <source>
        <dbReference type="PROSITE" id="PS51005"/>
    </source>
</evidence>
<organism evidence="7 8">
    <name type="scientific">Panicum virgatum</name>
    <name type="common">Blackwell switchgrass</name>
    <dbReference type="NCBI Taxonomy" id="38727"/>
    <lineage>
        <taxon>Eukaryota</taxon>
        <taxon>Viridiplantae</taxon>
        <taxon>Streptophyta</taxon>
        <taxon>Embryophyta</taxon>
        <taxon>Tracheophyta</taxon>
        <taxon>Spermatophyta</taxon>
        <taxon>Magnoliopsida</taxon>
        <taxon>Liliopsida</taxon>
        <taxon>Poales</taxon>
        <taxon>Poaceae</taxon>
        <taxon>PACMAD clade</taxon>
        <taxon>Panicoideae</taxon>
        <taxon>Panicodae</taxon>
        <taxon>Paniceae</taxon>
        <taxon>Panicinae</taxon>
        <taxon>Panicum</taxon>
        <taxon>Panicum sect. Hiantes</taxon>
    </lineage>
</organism>
<dbReference type="GO" id="GO:0006355">
    <property type="term" value="P:regulation of DNA-templated transcription"/>
    <property type="evidence" value="ECO:0007669"/>
    <property type="project" value="InterPro"/>
</dbReference>
<dbReference type="PANTHER" id="PTHR31744:SF212">
    <property type="entry name" value="PROTEIN SOMBRERO-LIKE ISOFORM X2"/>
    <property type="match status" value="1"/>
</dbReference>
<gene>
    <name evidence="7" type="ORF">PVAP13_7NG191100</name>
</gene>
<proteinExistence type="predicted"/>
<evidence type="ECO:0000256" key="4">
    <source>
        <dbReference type="ARBA" id="ARBA00023242"/>
    </source>
</evidence>
<dbReference type="FunFam" id="2.170.150.80:FF:000003">
    <property type="entry name" value="NAC domain-containing protein"/>
    <property type="match status" value="1"/>
</dbReference>
<evidence type="ECO:0000256" key="5">
    <source>
        <dbReference type="SAM" id="MobiDB-lite"/>
    </source>
</evidence>
<evidence type="ECO:0000256" key="2">
    <source>
        <dbReference type="ARBA" id="ARBA00023125"/>
    </source>
</evidence>
<keyword evidence="2" id="KW-0238">DNA-binding</keyword>
<sequence length="335" mass="36908">MAAFSSSNGVPPGFRFHPTDEELLLYYLKKKVGFEKFDLEVIREVDLNKIEPWELQERCRIGSAPQNEWYFFSHKDPKYPTGSRTNRATTAGFWKATGRDKCIRTSYRKIGMRKTLVFYRGRAPHGQKTDWIMHEYRLEDADDAQGGTSEDGWVVCRVFKKKCFFKIGGGEGSTSQGADAGGHLAVSPPLGGHHDQPRAALASHFMHPHHQYYHHASSYYSQMQAPAPHAAYSHHVQVQDLLTNHRPGDDAAGAGYDFSGLPVEHHPGGLDVGSSDGVAADAAHQLGEGRDQASGAAAEQWQAMDGFSNGGGSTAVQQMAGAQRGGEMDLWGYER</sequence>